<protein>
    <submittedName>
        <fullName evidence="1">Uncharacterized protein</fullName>
    </submittedName>
</protein>
<sequence length="58" mass="6637">MWLDHTYGKLRTPKYLKAEEFNADGITDNAYVRKFYSVANITLSAFMNTAPVNKEGHP</sequence>
<evidence type="ECO:0000313" key="2">
    <source>
        <dbReference type="Proteomes" id="UP000008319"/>
    </source>
</evidence>
<dbReference type="EMBL" id="AM942759">
    <property type="protein sequence ID" value="CAR46848.1"/>
    <property type="molecule type" value="Genomic_DNA"/>
</dbReference>
<dbReference type="HOGENOM" id="CLU_2975726_0_0_6"/>
<dbReference type="Proteomes" id="UP000008319">
    <property type="component" value="Chromosome"/>
</dbReference>
<gene>
    <name evidence="1" type="ordered locus">PMI3493</name>
</gene>
<keyword evidence="2" id="KW-1185">Reference proteome</keyword>
<dbReference type="EnsemblBacteria" id="CAR46848">
    <property type="protein sequence ID" value="CAR46848"/>
    <property type="gene ID" value="PMI3493"/>
</dbReference>
<name>B4F2R0_PROMH</name>
<evidence type="ECO:0000313" key="1">
    <source>
        <dbReference type="EMBL" id="CAR46848.1"/>
    </source>
</evidence>
<dbReference type="AlphaFoldDB" id="B4F2R0"/>
<dbReference type="KEGG" id="pmr:PMI3493"/>
<proteinExistence type="predicted"/>
<reference evidence="1 2" key="1">
    <citation type="journal article" date="2008" name="J. Bacteriol.">
        <title>Complete genome sequence of uropathogenic Proteus mirabilis, a master of both adherence and motility.</title>
        <authorList>
            <person name="Pearson M.M."/>
            <person name="Sebaihia M."/>
            <person name="Churcher C."/>
            <person name="Quail M.A."/>
            <person name="Seshasayee A.S."/>
            <person name="Luscombe N.M."/>
            <person name="Abdellah Z."/>
            <person name="Arrosmith C."/>
            <person name="Atkin B."/>
            <person name="Chillingworth T."/>
            <person name="Hauser H."/>
            <person name="Jagels K."/>
            <person name="Moule S."/>
            <person name="Mungall K."/>
            <person name="Norbertczak H."/>
            <person name="Rabbinowitsch E."/>
            <person name="Walker D."/>
            <person name="Whithead S."/>
            <person name="Thomson N.R."/>
            <person name="Rather P.N."/>
            <person name="Parkhill J."/>
            <person name="Mobley H.L."/>
        </authorList>
    </citation>
    <scope>NUCLEOTIDE SEQUENCE [LARGE SCALE GENOMIC DNA]</scope>
    <source>
        <strain evidence="1 2">HI4320</strain>
    </source>
</reference>
<accession>B4F2R0</accession>
<organism evidence="1 2">
    <name type="scientific">Proteus mirabilis (strain HI4320)</name>
    <dbReference type="NCBI Taxonomy" id="529507"/>
    <lineage>
        <taxon>Bacteria</taxon>
        <taxon>Pseudomonadati</taxon>
        <taxon>Pseudomonadota</taxon>
        <taxon>Gammaproteobacteria</taxon>
        <taxon>Enterobacterales</taxon>
        <taxon>Morganellaceae</taxon>
        <taxon>Proteus</taxon>
    </lineage>
</organism>